<keyword evidence="3" id="KW-0677">Repeat</keyword>
<accession>A0A3Q3KEK0</accession>
<evidence type="ECO:0000256" key="10">
    <source>
        <dbReference type="SAM" id="SignalP"/>
    </source>
</evidence>
<keyword evidence="9" id="KW-0472">Membrane</keyword>
<protein>
    <recommendedName>
        <fullName evidence="15">Interleukin-1 receptor accessory protein-like 1</fullName>
    </recommendedName>
</protein>
<evidence type="ECO:0000259" key="12">
    <source>
        <dbReference type="PROSITE" id="PS50835"/>
    </source>
</evidence>
<evidence type="ECO:0000259" key="11">
    <source>
        <dbReference type="PROSITE" id="PS50104"/>
    </source>
</evidence>
<evidence type="ECO:0000256" key="1">
    <source>
        <dbReference type="ARBA" id="ARBA00009752"/>
    </source>
</evidence>
<dbReference type="OrthoDB" id="9940746at2759"/>
<comment type="similarity">
    <text evidence="1">Belongs to the interleukin-1 receptor family.</text>
</comment>
<dbReference type="SUPFAM" id="SSF52200">
    <property type="entry name" value="Toll/Interleukin receptor TIR domain"/>
    <property type="match status" value="1"/>
</dbReference>
<dbReference type="InterPro" id="IPR035897">
    <property type="entry name" value="Toll_tir_struct_dom_sf"/>
</dbReference>
<dbReference type="PROSITE" id="PS50104">
    <property type="entry name" value="TIR"/>
    <property type="match status" value="1"/>
</dbReference>
<evidence type="ECO:0000256" key="4">
    <source>
        <dbReference type="ARBA" id="ARBA00022801"/>
    </source>
</evidence>
<feature type="chain" id="PRO_5018544096" description="Interleukin-1 receptor accessory protein-like 1" evidence="10">
    <location>
        <begin position="22"/>
        <end position="553"/>
    </location>
</feature>
<keyword evidence="2 10" id="KW-0732">Signal</keyword>
<keyword evidence="4" id="KW-0378">Hydrolase</keyword>
<sequence length="553" mass="62537">MVAAGWVCLLAALLSLDFSVAHNHSGATETYHVSVGRLFLLRCPLADTHTSVTWSRERWQNMSLPPGVEVREGLLWFLPVQTSHNGTYTCEKRDKTGLWRVKLGVSVSSGECPEPPQNKSITKGVSGALPCQQPEIFKLNTTRSIQWMKDCRLVKPISVDKNGIMRLPPVSEMDAGKYTCLVHINLNGRNYTAARSIQLTIDNALTNTVRAEPELVYPQEEVVMVKVGIGVKLRCLAYIGFSEDDFFNMYWTINETIVEDHEELNDSWEYIHTNGRVFGLSTLSISKVRRWFLNVPIHCYISSTVKASQGLVWLQEDDHSAIYTTVALCLTASLAILALAPAFLLFRVDLVLAYRKLSRHFSKKQAPDGKLYDGYVSFLHPNSMSNAETADFALQILPEELEKKHGYTLYIRGRDDCPGEAMHDVIAATVRQCRRLIIILSRQEIASTDGKTEEVLSLYGDQNQLCYEHRVGLYDSLTQTDPRVILVEIDGPVDYSHLPESLRYIKRKQGALKWKQTSLGTNKLTKWCSNRNFWKNLQYYMPPVPAGICQTII</sequence>
<dbReference type="Gene3D" id="3.40.50.10140">
    <property type="entry name" value="Toll/interleukin-1 receptor homology (TIR) domain"/>
    <property type="match status" value="1"/>
</dbReference>
<evidence type="ECO:0000256" key="5">
    <source>
        <dbReference type="ARBA" id="ARBA00023027"/>
    </source>
</evidence>
<dbReference type="Ensembl" id="ENSMALT00000028450.1">
    <property type="protein sequence ID" value="ENSMALP00000027936.1"/>
    <property type="gene ID" value="ENSMALG00000019378.1"/>
</dbReference>
<dbReference type="InterPro" id="IPR000157">
    <property type="entry name" value="TIR_dom"/>
</dbReference>
<dbReference type="PANTHER" id="PTHR11890:SF26">
    <property type="entry name" value="INTERLEUKIN-1 RECEPTOR TYPE 1"/>
    <property type="match status" value="1"/>
</dbReference>
<dbReference type="SMART" id="SM00409">
    <property type="entry name" value="IG"/>
    <property type="match status" value="2"/>
</dbReference>
<dbReference type="Pfam" id="PF01582">
    <property type="entry name" value="TIR"/>
    <property type="match status" value="1"/>
</dbReference>
<dbReference type="PRINTS" id="PR01536">
    <property type="entry name" value="INTRLKN1R12F"/>
</dbReference>
<dbReference type="PRINTS" id="PR01537">
    <property type="entry name" value="INTRLKN1R1F"/>
</dbReference>
<organism evidence="13 14">
    <name type="scientific">Monopterus albus</name>
    <name type="common">Swamp eel</name>
    <dbReference type="NCBI Taxonomy" id="43700"/>
    <lineage>
        <taxon>Eukaryota</taxon>
        <taxon>Metazoa</taxon>
        <taxon>Chordata</taxon>
        <taxon>Craniata</taxon>
        <taxon>Vertebrata</taxon>
        <taxon>Euteleostomi</taxon>
        <taxon>Actinopterygii</taxon>
        <taxon>Neopterygii</taxon>
        <taxon>Teleostei</taxon>
        <taxon>Neoteleostei</taxon>
        <taxon>Acanthomorphata</taxon>
        <taxon>Anabantaria</taxon>
        <taxon>Synbranchiformes</taxon>
        <taxon>Synbranchidae</taxon>
        <taxon>Monopterus</taxon>
    </lineage>
</organism>
<dbReference type="Proteomes" id="UP000261600">
    <property type="component" value="Unplaced"/>
</dbReference>
<proteinExistence type="inferred from homology"/>
<dbReference type="InterPro" id="IPR013783">
    <property type="entry name" value="Ig-like_fold"/>
</dbReference>
<evidence type="ECO:0000256" key="9">
    <source>
        <dbReference type="SAM" id="Phobius"/>
    </source>
</evidence>
<dbReference type="SMART" id="SM00408">
    <property type="entry name" value="IGc2"/>
    <property type="match status" value="2"/>
</dbReference>
<keyword evidence="14" id="KW-1185">Reference proteome</keyword>
<dbReference type="SUPFAM" id="SSF48726">
    <property type="entry name" value="Immunoglobulin"/>
    <property type="match status" value="2"/>
</dbReference>
<dbReference type="GO" id="GO:0016787">
    <property type="term" value="F:hydrolase activity"/>
    <property type="evidence" value="ECO:0007669"/>
    <property type="project" value="UniProtKB-KW"/>
</dbReference>
<evidence type="ECO:0000256" key="3">
    <source>
        <dbReference type="ARBA" id="ARBA00022737"/>
    </source>
</evidence>
<dbReference type="RefSeq" id="XP_020469769.1">
    <property type="nucleotide sequence ID" value="XM_020614113.1"/>
</dbReference>
<dbReference type="PROSITE" id="PS50835">
    <property type="entry name" value="IG_LIKE"/>
    <property type="match status" value="2"/>
</dbReference>
<reference evidence="13" key="1">
    <citation type="submission" date="2025-08" db="UniProtKB">
        <authorList>
            <consortium name="Ensembl"/>
        </authorList>
    </citation>
    <scope>IDENTIFICATION</scope>
</reference>
<keyword evidence="7" id="KW-0325">Glycoprotein</keyword>
<feature type="signal peptide" evidence="10">
    <location>
        <begin position="1"/>
        <end position="21"/>
    </location>
</feature>
<dbReference type="SMART" id="SM00255">
    <property type="entry name" value="TIR"/>
    <property type="match status" value="1"/>
</dbReference>
<dbReference type="InterPro" id="IPR007110">
    <property type="entry name" value="Ig-like_dom"/>
</dbReference>
<dbReference type="Gene3D" id="2.60.40.10">
    <property type="entry name" value="Immunoglobulins"/>
    <property type="match status" value="3"/>
</dbReference>
<dbReference type="InterPro" id="IPR003598">
    <property type="entry name" value="Ig_sub2"/>
</dbReference>
<evidence type="ECO:0000313" key="13">
    <source>
        <dbReference type="Ensembl" id="ENSMALP00000027936.1"/>
    </source>
</evidence>
<dbReference type="InterPro" id="IPR003599">
    <property type="entry name" value="Ig_sub"/>
</dbReference>
<evidence type="ECO:0000256" key="7">
    <source>
        <dbReference type="ARBA" id="ARBA00023180"/>
    </source>
</evidence>
<evidence type="ECO:0000256" key="8">
    <source>
        <dbReference type="ARBA" id="ARBA00023319"/>
    </source>
</evidence>
<name>A0A3Q3KEK0_MONAL</name>
<feature type="domain" description="Ig-like" evidence="12">
    <location>
        <begin position="113"/>
        <end position="198"/>
    </location>
</feature>
<keyword evidence="9" id="KW-0812">Transmembrane</keyword>
<keyword evidence="9" id="KW-1133">Transmembrane helix</keyword>
<dbReference type="InterPro" id="IPR015621">
    <property type="entry name" value="IL-1_rcpt_fam"/>
</dbReference>
<dbReference type="STRING" id="43700.ENSMALP00000027936"/>
<dbReference type="GO" id="GO:0004908">
    <property type="term" value="F:interleukin-1 receptor activity"/>
    <property type="evidence" value="ECO:0007669"/>
    <property type="project" value="InterPro"/>
</dbReference>
<keyword evidence="6" id="KW-1015">Disulfide bond</keyword>
<keyword evidence="8" id="KW-0393">Immunoglobulin domain</keyword>
<evidence type="ECO:0000256" key="2">
    <source>
        <dbReference type="ARBA" id="ARBA00022729"/>
    </source>
</evidence>
<evidence type="ECO:0000313" key="14">
    <source>
        <dbReference type="Proteomes" id="UP000261600"/>
    </source>
</evidence>
<dbReference type="GeneID" id="109968094"/>
<evidence type="ECO:0000256" key="6">
    <source>
        <dbReference type="ARBA" id="ARBA00023157"/>
    </source>
</evidence>
<dbReference type="PANTHER" id="PTHR11890">
    <property type="entry name" value="INTERLEUKIN-1 RECEPTOR FAMILY MEMBER"/>
    <property type="match status" value="1"/>
</dbReference>
<dbReference type="InterPro" id="IPR004074">
    <property type="entry name" value="IL-1_rcpt_I/II-typ"/>
</dbReference>
<dbReference type="InterPro" id="IPR036179">
    <property type="entry name" value="Ig-like_dom_sf"/>
</dbReference>
<keyword evidence="5" id="KW-0520">NAD</keyword>
<evidence type="ECO:0008006" key="15">
    <source>
        <dbReference type="Google" id="ProtNLM"/>
    </source>
</evidence>
<dbReference type="AlphaFoldDB" id="A0A3Q3KEK0"/>
<feature type="domain" description="TIR" evidence="11">
    <location>
        <begin position="370"/>
        <end position="541"/>
    </location>
</feature>
<reference evidence="13" key="2">
    <citation type="submission" date="2025-09" db="UniProtKB">
        <authorList>
            <consortium name="Ensembl"/>
        </authorList>
    </citation>
    <scope>IDENTIFICATION</scope>
</reference>
<feature type="transmembrane region" description="Helical" evidence="9">
    <location>
        <begin position="321"/>
        <end position="346"/>
    </location>
</feature>
<feature type="domain" description="Ig-like" evidence="12">
    <location>
        <begin position="36"/>
        <end position="106"/>
    </location>
</feature>
<dbReference type="KEGG" id="malb:109968094"/>